<dbReference type="InterPro" id="IPR014813">
    <property type="entry name" value="Gnl3_N_dom"/>
</dbReference>
<dbReference type="GO" id="GO:0005730">
    <property type="term" value="C:nucleolus"/>
    <property type="evidence" value="ECO:0007669"/>
    <property type="project" value="UniProtKB-SubCell"/>
</dbReference>
<sequence length="562" mass="61979">MPKKSTKSKSKRTTLKHKYKVLRKVKEHHRKKRKEAKKLGLKKREPKDPGIPNAWPYKQELIQQLTAQKERAAARMRKTKEEHFKREQQATDLRPAASLANVSQAAQERADVFDGALHGQDGVTATQDYSRRAYYKDFVKVVEAADVILEVIDARDPEGGRCRDVERFVRKLDPKKKVILLLNKIDLVPKEALAAWLQYLRQELPTILFKSSTQQQAKNLGQKQLHKDGTANPKVSESLGADSLLQLLKNYARNAGLKTALTVGVVGLPNVGKSSVINSLKRSRVAQVGNTPGVTRSVQSIHLDKQITLLDSPGVVFADPGSDGVSAAALRNCIKIEQLDDPILPVMELVRRCPAKQLMVLYKAPAFKTAEEFLVHLATSRGKLKKGGTVDMEAAARILLQDWNDGRIPYHTLPPKRASTTVTGSAAIVTEWGPMFEADSVQEEALIGALPVTAGGGFVVDTLGEVGFDPEAPELQDEEDVDMEADEEGDSVISSDSDSSGDDMDIPSSSKSGLTDAQNAQLYNNPGQYNPHAARAARKQKKRLSRSAEDDSDFDFEEDYSE</sequence>
<proteinExistence type="predicted"/>
<keyword evidence="3" id="KW-0175">Coiled coil</keyword>
<name>A0A1D1ZU94_AUXPR</name>
<organism evidence="8">
    <name type="scientific">Auxenochlorella protothecoides</name>
    <name type="common">Green microalga</name>
    <name type="synonym">Chlorella protothecoides</name>
    <dbReference type="NCBI Taxonomy" id="3075"/>
    <lineage>
        <taxon>Eukaryota</taxon>
        <taxon>Viridiplantae</taxon>
        <taxon>Chlorophyta</taxon>
        <taxon>core chlorophytes</taxon>
        <taxon>Trebouxiophyceae</taxon>
        <taxon>Chlorellales</taxon>
        <taxon>Chlorellaceae</taxon>
        <taxon>Auxenochlorella</taxon>
    </lineage>
</organism>
<dbReference type="InterPro" id="IPR023179">
    <property type="entry name" value="GTP-bd_ortho_bundle_sf"/>
</dbReference>
<evidence type="ECO:0000256" key="1">
    <source>
        <dbReference type="ARBA" id="ARBA00004604"/>
    </source>
</evidence>
<dbReference type="FunFam" id="1.10.1580.10:FF:000002">
    <property type="entry name" value="Guanine nucleotide-binding protein-like 3 (nucleolar)-like"/>
    <property type="match status" value="1"/>
</dbReference>
<dbReference type="Pfam" id="PF01926">
    <property type="entry name" value="MMR_HSR1"/>
    <property type="match status" value="1"/>
</dbReference>
<dbReference type="SUPFAM" id="SSF52540">
    <property type="entry name" value="P-loop containing nucleoside triphosphate hydrolases"/>
    <property type="match status" value="1"/>
</dbReference>
<evidence type="ECO:0000259" key="7">
    <source>
        <dbReference type="PROSITE" id="PS51721"/>
    </source>
</evidence>
<dbReference type="Pfam" id="PF08701">
    <property type="entry name" value="GN3L_Grn1"/>
    <property type="match status" value="1"/>
</dbReference>
<dbReference type="EMBL" id="GDKF01008110">
    <property type="protein sequence ID" value="JAT70512.1"/>
    <property type="molecule type" value="Transcribed_RNA"/>
</dbReference>
<evidence type="ECO:0000256" key="3">
    <source>
        <dbReference type="ARBA" id="ARBA00023054"/>
    </source>
</evidence>
<dbReference type="Gene3D" id="1.10.1580.10">
    <property type="match status" value="1"/>
</dbReference>
<accession>A0A1D1ZU94</accession>
<feature type="compositionally biased region" description="Acidic residues" evidence="6">
    <location>
        <begin position="471"/>
        <end position="490"/>
    </location>
</feature>
<keyword evidence="4" id="KW-0342">GTP-binding</keyword>
<dbReference type="GO" id="GO:0050793">
    <property type="term" value="P:regulation of developmental process"/>
    <property type="evidence" value="ECO:0007669"/>
    <property type="project" value="UniProtKB-ARBA"/>
</dbReference>
<evidence type="ECO:0000256" key="5">
    <source>
        <dbReference type="ARBA" id="ARBA00023242"/>
    </source>
</evidence>
<gene>
    <name evidence="8" type="ORF">g.36710</name>
</gene>
<feature type="region of interest" description="Disordered" evidence="6">
    <location>
        <begin position="464"/>
        <end position="562"/>
    </location>
</feature>
<evidence type="ECO:0000256" key="2">
    <source>
        <dbReference type="ARBA" id="ARBA00022741"/>
    </source>
</evidence>
<dbReference type="GO" id="GO:0005525">
    <property type="term" value="F:GTP binding"/>
    <property type="evidence" value="ECO:0007669"/>
    <property type="project" value="UniProtKB-KW"/>
</dbReference>
<feature type="region of interest" description="Disordered" evidence="6">
    <location>
        <begin position="23"/>
        <end position="55"/>
    </location>
</feature>
<evidence type="ECO:0000313" key="8">
    <source>
        <dbReference type="EMBL" id="JAT70512.1"/>
    </source>
</evidence>
<feature type="domain" description="CP-type G" evidence="7">
    <location>
        <begin position="135"/>
        <end position="318"/>
    </location>
</feature>
<dbReference type="AlphaFoldDB" id="A0A1D1ZU94"/>
<dbReference type="InterPro" id="IPR006073">
    <property type="entry name" value="GTP-bd"/>
</dbReference>
<feature type="compositionally biased region" description="Polar residues" evidence="6">
    <location>
        <begin position="511"/>
        <end position="528"/>
    </location>
</feature>
<dbReference type="FunFam" id="3.40.50.300:FF:000571">
    <property type="entry name" value="Guanine nucleotide-binding protein-like NSN1"/>
    <property type="match status" value="1"/>
</dbReference>
<feature type="compositionally biased region" description="Basic residues" evidence="6">
    <location>
        <begin position="535"/>
        <end position="545"/>
    </location>
</feature>
<reference evidence="8" key="1">
    <citation type="submission" date="2015-08" db="EMBL/GenBank/DDBJ databases">
        <authorList>
            <person name="Babu N.S."/>
            <person name="Beckwith C.J."/>
            <person name="Beseler K.G."/>
            <person name="Brison A."/>
            <person name="Carone J.V."/>
            <person name="Caskin T.P."/>
            <person name="Diamond M."/>
            <person name="Durham M.E."/>
            <person name="Foxe J.M."/>
            <person name="Go M."/>
            <person name="Henderson B.A."/>
            <person name="Jones I.B."/>
            <person name="McGettigan J.A."/>
            <person name="Micheletti S.J."/>
            <person name="Nasrallah M.E."/>
            <person name="Ortiz D."/>
            <person name="Piller C.R."/>
            <person name="Privatt S.R."/>
            <person name="Schneider S.L."/>
            <person name="Sharp S."/>
            <person name="Smith T.C."/>
            <person name="Stanton J.D."/>
            <person name="Ullery H.E."/>
            <person name="Wilson R.J."/>
            <person name="Serrano M.G."/>
            <person name="Buck G."/>
            <person name="Lee V."/>
            <person name="Wang Y."/>
            <person name="Carvalho R."/>
            <person name="Voegtly L."/>
            <person name="Shi R."/>
            <person name="Duckworth R."/>
            <person name="Johnson A."/>
            <person name="Loviza R."/>
            <person name="Walstead R."/>
            <person name="Shah Z."/>
            <person name="Kiflezghi M."/>
            <person name="Wade K."/>
            <person name="Ball S.L."/>
            <person name="Bradley K.W."/>
            <person name="Asai D.J."/>
            <person name="Bowman C.A."/>
            <person name="Russell D.A."/>
            <person name="Pope W.H."/>
            <person name="Jacobs-Sera D."/>
            <person name="Hendrix R.W."/>
            <person name="Hatfull G.F."/>
        </authorList>
    </citation>
    <scope>NUCLEOTIDE SEQUENCE</scope>
</reference>
<dbReference type="PROSITE" id="PS51721">
    <property type="entry name" value="G_CP"/>
    <property type="match status" value="1"/>
</dbReference>
<keyword evidence="2" id="KW-0547">Nucleotide-binding</keyword>
<dbReference type="PANTHER" id="PTHR11089">
    <property type="entry name" value="GTP-BINDING PROTEIN-RELATED"/>
    <property type="match status" value="1"/>
</dbReference>
<dbReference type="InterPro" id="IPR030378">
    <property type="entry name" value="G_CP_dom"/>
</dbReference>
<evidence type="ECO:0000256" key="4">
    <source>
        <dbReference type="ARBA" id="ARBA00023134"/>
    </source>
</evidence>
<dbReference type="InterPro" id="IPR050755">
    <property type="entry name" value="TRAFAC_YlqF/YawG_RiboMat"/>
</dbReference>
<feature type="compositionally biased region" description="Basic residues" evidence="6">
    <location>
        <begin position="23"/>
        <end position="41"/>
    </location>
</feature>
<keyword evidence="5" id="KW-0539">Nucleus</keyword>
<dbReference type="CDD" id="cd04178">
    <property type="entry name" value="Nucleostemin_like"/>
    <property type="match status" value="1"/>
</dbReference>
<dbReference type="PANTHER" id="PTHR11089:SF30">
    <property type="entry name" value="GUANINE NUCLEOTIDE-BINDING PROTEIN-LIKE 3 HOMOLOG"/>
    <property type="match status" value="1"/>
</dbReference>
<dbReference type="PRINTS" id="PR00326">
    <property type="entry name" value="GTP1OBG"/>
</dbReference>
<feature type="compositionally biased region" description="Acidic residues" evidence="6">
    <location>
        <begin position="550"/>
        <end position="562"/>
    </location>
</feature>
<comment type="subcellular location">
    <subcellularLocation>
        <location evidence="1">Nucleus</location>
        <location evidence="1">Nucleolus</location>
    </subcellularLocation>
</comment>
<dbReference type="Gene3D" id="3.40.50.300">
    <property type="entry name" value="P-loop containing nucleotide triphosphate hydrolases"/>
    <property type="match status" value="1"/>
</dbReference>
<dbReference type="InterPro" id="IPR027417">
    <property type="entry name" value="P-loop_NTPase"/>
</dbReference>
<dbReference type="GO" id="GO:0051239">
    <property type="term" value="P:regulation of multicellular organismal process"/>
    <property type="evidence" value="ECO:0007669"/>
    <property type="project" value="UniProtKB-ARBA"/>
</dbReference>
<protein>
    <recommendedName>
        <fullName evidence="7">CP-type G domain-containing protein</fullName>
    </recommendedName>
</protein>
<evidence type="ECO:0000256" key="6">
    <source>
        <dbReference type="SAM" id="MobiDB-lite"/>
    </source>
</evidence>